<dbReference type="Proteomes" id="UP001526426">
    <property type="component" value="Unassembled WGS sequence"/>
</dbReference>
<keyword evidence="1" id="KW-0812">Transmembrane</keyword>
<reference evidence="3 4" key="1">
    <citation type="submission" date="2021-08" db="EMBL/GenBank/DDBJ databases">
        <title>Draft genome sequence of Spirulina subsalsa with high tolerance to salinity and hype-accumulation of phycocyanin.</title>
        <authorList>
            <person name="Pei H."/>
            <person name="Jiang L."/>
        </authorList>
    </citation>
    <scope>NUCLEOTIDE SEQUENCE [LARGE SCALE GENOMIC DNA]</scope>
    <source>
        <strain evidence="3 4">FACHB-351</strain>
    </source>
</reference>
<evidence type="ECO:0000313" key="3">
    <source>
        <dbReference type="EMBL" id="MCW6035426.1"/>
    </source>
</evidence>
<evidence type="ECO:0000259" key="2">
    <source>
        <dbReference type="Pfam" id="PF02698"/>
    </source>
</evidence>
<protein>
    <submittedName>
        <fullName evidence="3">YdcF family protein</fullName>
    </submittedName>
</protein>
<dbReference type="InterPro" id="IPR051599">
    <property type="entry name" value="Cell_Envelope_Assoc"/>
</dbReference>
<keyword evidence="4" id="KW-1185">Reference proteome</keyword>
<dbReference type="PANTHER" id="PTHR30336:SF4">
    <property type="entry name" value="ENVELOPE BIOGENESIS FACTOR ELYC"/>
    <property type="match status" value="1"/>
</dbReference>
<sequence>MFLYLSKLLPIFIYPIGLTCVLLVVAFVLGWRQSRWTPLPLALAFLLLMISGNGWVNSRLVSHLEWQHIPPAELPQADAIVVLGGALKPKLPPRPMINLSDKGDRVIYAAQLYRDGKAPLIIASGGRIDWLGQLPPESEDTAQFLQMLGVPPEAIIQESRSLNTHQNAIFTREILIERGLKRILLVTSALHMPRSYLIFQRQGIETIPAPTDFLATFPTGDSSPVSFGTHLLSFLPDTGRVATTTEALKEYIGLLVYRLRGWL</sequence>
<dbReference type="Gene3D" id="3.40.50.620">
    <property type="entry name" value="HUPs"/>
    <property type="match status" value="1"/>
</dbReference>
<dbReference type="InterPro" id="IPR003848">
    <property type="entry name" value="DUF218"/>
</dbReference>
<evidence type="ECO:0000256" key="1">
    <source>
        <dbReference type="SAM" id="Phobius"/>
    </source>
</evidence>
<name>A0ABT3L1Q2_9CYAN</name>
<feature type="domain" description="DUF218" evidence="2">
    <location>
        <begin position="78"/>
        <end position="253"/>
    </location>
</feature>
<organism evidence="3 4">
    <name type="scientific">Spirulina subsalsa FACHB-351</name>
    <dbReference type="NCBI Taxonomy" id="234711"/>
    <lineage>
        <taxon>Bacteria</taxon>
        <taxon>Bacillati</taxon>
        <taxon>Cyanobacteriota</taxon>
        <taxon>Cyanophyceae</taxon>
        <taxon>Spirulinales</taxon>
        <taxon>Spirulinaceae</taxon>
        <taxon>Spirulina</taxon>
    </lineage>
</organism>
<dbReference type="PANTHER" id="PTHR30336">
    <property type="entry name" value="INNER MEMBRANE PROTEIN, PROBABLE PERMEASE"/>
    <property type="match status" value="1"/>
</dbReference>
<feature type="transmembrane region" description="Helical" evidence="1">
    <location>
        <begin position="12"/>
        <end position="31"/>
    </location>
</feature>
<dbReference type="InterPro" id="IPR014729">
    <property type="entry name" value="Rossmann-like_a/b/a_fold"/>
</dbReference>
<evidence type="ECO:0000313" key="4">
    <source>
        <dbReference type="Proteomes" id="UP001526426"/>
    </source>
</evidence>
<gene>
    <name evidence="3" type="ORF">K4A83_03930</name>
</gene>
<keyword evidence="1" id="KW-1133">Transmembrane helix</keyword>
<comment type="caution">
    <text evidence="3">The sequence shown here is derived from an EMBL/GenBank/DDBJ whole genome shotgun (WGS) entry which is preliminary data.</text>
</comment>
<accession>A0ABT3L1Q2</accession>
<dbReference type="Pfam" id="PF02698">
    <property type="entry name" value="DUF218"/>
    <property type="match status" value="1"/>
</dbReference>
<feature type="transmembrane region" description="Helical" evidence="1">
    <location>
        <begin position="38"/>
        <end position="56"/>
    </location>
</feature>
<dbReference type="CDD" id="cd06259">
    <property type="entry name" value="YdcF-like"/>
    <property type="match status" value="1"/>
</dbReference>
<keyword evidence="1" id="KW-0472">Membrane</keyword>
<dbReference type="EMBL" id="JAIHOM010000013">
    <property type="protein sequence ID" value="MCW6035426.1"/>
    <property type="molecule type" value="Genomic_DNA"/>
</dbReference>
<dbReference type="RefSeq" id="WP_265263112.1">
    <property type="nucleotide sequence ID" value="NZ_JAIHOM010000013.1"/>
</dbReference>
<proteinExistence type="predicted"/>